<proteinExistence type="predicted"/>
<reference evidence="2 3" key="1">
    <citation type="journal article" date="2021" name="Plant Biotechnol. J.">
        <title>Multi-omics assisted identification of the key and species-specific regulatory components of drought-tolerant mechanisms in Gossypium stocksii.</title>
        <authorList>
            <person name="Yu D."/>
            <person name="Ke L."/>
            <person name="Zhang D."/>
            <person name="Wu Y."/>
            <person name="Sun Y."/>
            <person name="Mei J."/>
            <person name="Sun J."/>
            <person name="Sun Y."/>
        </authorList>
    </citation>
    <scope>NUCLEOTIDE SEQUENCE [LARGE SCALE GENOMIC DNA]</scope>
    <source>
        <strain evidence="3">cv. E1</strain>
        <tissue evidence="2">Leaf</tissue>
    </source>
</reference>
<evidence type="ECO:0000313" key="3">
    <source>
        <dbReference type="Proteomes" id="UP000828251"/>
    </source>
</evidence>
<dbReference type="AlphaFoldDB" id="A0A9D3URU0"/>
<feature type="compositionally biased region" description="Low complexity" evidence="1">
    <location>
        <begin position="1"/>
        <end position="16"/>
    </location>
</feature>
<gene>
    <name evidence="2" type="ORF">J1N35_034050</name>
</gene>
<dbReference type="Proteomes" id="UP000828251">
    <property type="component" value="Unassembled WGS sequence"/>
</dbReference>
<comment type="caution">
    <text evidence="2">The sequence shown here is derived from an EMBL/GenBank/DDBJ whole genome shotgun (WGS) entry which is preliminary data.</text>
</comment>
<evidence type="ECO:0000256" key="1">
    <source>
        <dbReference type="SAM" id="MobiDB-lite"/>
    </source>
</evidence>
<dbReference type="OrthoDB" id="1937290at2759"/>
<protein>
    <submittedName>
        <fullName evidence="2">Uncharacterized protein</fullName>
    </submittedName>
</protein>
<sequence length="79" mass="8463">MTSQSGSISVGSSNNVTNASVSQDDISNTPIWSYVTKLPKIVEGGENGSYSRVKAHLLKLNGQGIRVCAKETLQHLVEM</sequence>
<keyword evidence="3" id="KW-1185">Reference proteome</keyword>
<feature type="region of interest" description="Disordered" evidence="1">
    <location>
        <begin position="1"/>
        <end position="24"/>
    </location>
</feature>
<dbReference type="EMBL" id="JAIQCV010000010">
    <property type="protein sequence ID" value="KAH1055985.1"/>
    <property type="molecule type" value="Genomic_DNA"/>
</dbReference>
<organism evidence="2 3">
    <name type="scientific">Gossypium stocksii</name>
    <dbReference type="NCBI Taxonomy" id="47602"/>
    <lineage>
        <taxon>Eukaryota</taxon>
        <taxon>Viridiplantae</taxon>
        <taxon>Streptophyta</taxon>
        <taxon>Embryophyta</taxon>
        <taxon>Tracheophyta</taxon>
        <taxon>Spermatophyta</taxon>
        <taxon>Magnoliopsida</taxon>
        <taxon>eudicotyledons</taxon>
        <taxon>Gunneridae</taxon>
        <taxon>Pentapetalae</taxon>
        <taxon>rosids</taxon>
        <taxon>malvids</taxon>
        <taxon>Malvales</taxon>
        <taxon>Malvaceae</taxon>
        <taxon>Malvoideae</taxon>
        <taxon>Gossypium</taxon>
    </lineage>
</organism>
<accession>A0A9D3URU0</accession>
<evidence type="ECO:0000313" key="2">
    <source>
        <dbReference type="EMBL" id="KAH1055985.1"/>
    </source>
</evidence>
<name>A0A9D3URU0_9ROSI</name>